<dbReference type="GO" id="GO:0022857">
    <property type="term" value="F:transmembrane transporter activity"/>
    <property type="evidence" value="ECO:0007669"/>
    <property type="project" value="InterPro"/>
</dbReference>
<feature type="transmembrane region" description="Helical" evidence="4">
    <location>
        <begin position="102"/>
        <end position="123"/>
    </location>
</feature>
<evidence type="ECO:0000256" key="1">
    <source>
        <dbReference type="ARBA" id="ARBA00022692"/>
    </source>
</evidence>
<feature type="transmembrane region" description="Helical" evidence="4">
    <location>
        <begin position="168"/>
        <end position="188"/>
    </location>
</feature>
<feature type="transmembrane region" description="Helical" evidence="4">
    <location>
        <begin position="129"/>
        <end position="148"/>
    </location>
</feature>
<dbReference type="STRING" id="197479.BFW38_07510"/>
<sequence>MGAAKKFYHLVANEEDARTCQDIPDSDCHKIPGNFLRITLSLMLTKLADEISSAKTVLPWLMSLVGAPHALVACLVPIRESGSLLPQLAIGSWVREHPIRKYFWSLGSGAQGLCVIAMIIVALVLKGALAGFLILGLLIILSLARGLCSVSIKDVQGKTIPKNRRGRLTGLATTCSGILAIILSIGLLGGSHQLDTLSGMWLLGIAGCCWCVAALIFSRVNEQPGATEGGNHGLKTAFSRLKLIKEAPDFRGFVISRSLLLASALAAPYLMLLSQQDGHSISQLGGFLLASSLASALSASIWGWLADRSSRQVMLVAGMLAAVLCIGIAIIAMIADGWSSGLTSLIYPTAFFILSVAHAGIRIGRKTYLTNMAEGNRRTDYVAVSNTLIGVVLLLMGGVTAALSSISIALTLIVLGAMALTGCIMTYHLAEVE</sequence>
<keyword evidence="6" id="KW-1185">Reference proteome</keyword>
<evidence type="ECO:0000313" key="6">
    <source>
        <dbReference type="Proteomes" id="UP000094291"/>
    </source>
</evidence>
<organism evidence="5 6">
    <name type="scientific">Terasakiispira papahanaumokuakeensis</name>
    <dbReference type="NCBI Taxonomy" id="197479"/>
    <lineage>
        <taxon>Bacteria</taxon>
        <taxon>Pseudomonadati</taxon>
        <taxon>Pseudomonadota</taxon>
        <taxon>Gammaproteobacteria</taxon>
        <taxon>Oceanospirillales</taxon>
        <taxon>Terasakiispira</taxon>
    </lineage>
</organism>
<dbReference type="Gene3D" id="1.20.1250.20">
    <property type="entry name" value="MFS general substrate transporter like domains"/>
    <property type="match status" value="1"/>
</dbReference>
<accession>A0A1E2V8W0</accession>
<feature type="transmembrane region" description="Helical" evidence="4">
    <location>
        <begin position="341"/>
        <end position="361"/>
    </location>
</feature>
<dbReference type="PANTHER" id="PTHR23526:SF2">
    <property type="entry name" value="MAJOR FACILITATOR SUPERFAMILY (MFS) PROFILE DOMAIN-CONTAINING PROTEIN"/>
    <property type="match status" value="1"/>
</dbReference>
<dbReference type="Proteomes" id="UP000094291">
    <property type="component" value="Unassembled WGS sequence"/>
</dbReference>
<comment type="caution">
    <text evidence="5">The sequence shown here is derived from an EMBL/GenBank/DDBJ whole genome shotgun (WGS) entry which is preliminary data.</text>
</comment>
<dbReference type="EMBL" id="MDTQ01000001">
    <property type="protein sequence ID" value="ODC03417.1"/>
    <property type="molecule type" value="Genomic_DNA"/>
</dbReference>
<feature type="transmembrane region" description="Helical" evidence="4">
    <location>
        <begin position="284"/>
        <end position="306"/>
    </location>
</feature>
<name>A0A1E2V8W0_9GAMM</name>
<feature type="transmembrane region" description="Helical" evidence="4">
    <location>
        <begin position="200"/>
        <end position="217"/>
    </location>
</feature>
<dbReference type="InterPro" id="IPR052528">
    <property type="entry name" value="Sugar_transport-like"/>
</dbReference>
<dbReference type="InterPro" id="IPR036259">
    <property type="entry name" value="MFS_trans_sf"/>
</dbReference>
<dbReference type="InterPro" id="IPR011701">
    <property type="entry name" value="MFS"/>
</dbReference>
<reference evidence="5 6" key="1">
    <citation type="submission" date="2016-08" db="EMBL/GenBank/DDBJ databases">
        <authorList>
            <person name="Seilhamer J.J."/>
        </authorList>
    </citation>
    <scope>NUCLEOTIDE SEQUENCE [LARGE SCALE GENOMIC DNA]</scope>
    <source>
        <strain evidence="5 6">PH27A</strain>
    </source>
</reference>
<dbReference type="AlphaFoldDB" id="A0A1E2V8W0"/>
<evidence type="ECO:0000256" key="2">
    <source>
        <dbReference type="ARBA" id="ARBA00022989"/>
    </source>
</evidence>
<dbReference type="PANTHER" id="PTHR23526">
    <property type="entry name" value="INTEGRAL MEMBRANE TRANSPORT PROTEIN-RELATED"/>
    <property type="match status" value="1"/>
</dbReference>
<dbReference type="Pfam" id="PF07690">
    <property type="entry name" value="MFS_1"/>
    <property type="match status" value="1"/>
</dbReference>
<keyword evidence="2 4" id="KW-1133">Transmembrane helix</keyword>
<dbReference type="SUPFAM" id="SSF103473">
    <property type="entry name" value="MFS general substrate transporter"/>
    <property type="match status" value="1"/>
</dbReference>
<keyword evidence="3 4" id="KW-0472">Membrane</keyword>
<evidence type="ECO:0000256" key="3">
    <source>
        <dbReference type="ARBA" id="ARBA00023136"/>
    </source>
</evidence>
<feature type="transmembrane region" description="Helical" evidence="4">
    <location>
        <begin position="313"/>
        <end position="335"/>
    </location>
</feature>
<feature type="transmembrane region" description="Helical" evidence="4">
    <location>
        <begin position="250"/>
        <end position="272"/>
    </location>
</feature>
<dbReference type="RefSeq" id="WP_068997833.1">
    <property type="nucleotide sequence ID" value="NZ_MDTQ01000001.1"/>
</dbReference>
<evidence type="ECO:0000313" key="5">
    <source>
        <dbReference type="EMBL" id="ODC03417.1"/>
    </source>
</evidence>
<dbReference type="OrthoDB" id="1117124at2"/>
<protein>
    <submittedName>
        <fullName evidence="5">MFS transporter</fullName>
    </submittedName>
</protein>
<gene>
    <name evidence="5" type="ORF">BFW38_07510</name>
</gene>
<keyword evidence="1 4" id="KW-0812">Transmembrane</keyword>
<proteinExistence type="predicted"/>
<feature type="transmembrane region" description="Helical" evidence="4">
    <location>
        <begin position="408"/>
        <end position="430"/>
    </location>
</feature>
<feature type="transmembrane region" description="Helical" evidence="4">
    <location>
        <begin position="381"/>
        <end position="402"/>
    </location>
</feature>
<evidence type="ECO:0000256" key="4">
    <source>
        <dbReference type="SAM" id="Phobius"/>
    </source>
</evidence>